<keyword evidence="6" id="KW-0533">Nickel</keyword>
<feature type="transmembrane region" description="Helical" evidence="13">
    <location>
        <begin position="156"/>
        <end position="175"/>
    </location>
</feature>
<dbReference type="GO" id="GO:0010045">
    <property type="term" value="P:response to nickel cation"/>
    <property type="evidence" value="ECO:0007669"/>
    <property type="project" value="TreeGrafter"/>
</dbReference>
<dbReference type="PANTHER" id="PTHR40659:SF1">
    <property type="entry name" value="NICKEL_COBALT EFFLUX SYSTEM RCNA"/>
    <property type="match status" value="1"/>
</dbReference>
<dbReference type="InterPro" id="IPR051224">
    <property type="entry name" value="NiCoT_RcnA"/>
</dbReference>
<organism evidence="15 16">
    <name type="scientific">Limoniibacter endophyticus</name>
    <dbReference type="NCBI Taxonomy" id="1565040"/>
    <lineage>
        <taxon>Bacteria</taxon>
        <taxon>Pseudomonadati</taxon>
        <taxon>Pseudomonadota</taxon>
        <taxon>Alphaproteobacteria</taxon>
        <taxon>Hyphomicrobiales</taxon>
        <taxon>Bartonellaceae</taxon>
        <taxon>Limoniibacter</taxon>
    </lineage>
</organism>
<evidence type="ECO:0000256" key="3">
    <source>
        <dbReference type="ARBA" id="ARBA00022426"/>
    </source>
</evidence>
<dbReference type="AlphaFoldDB" id="A0A8J3GH50"/>
<dbReference type="GO" id="GO:0032025">
    <property type="term" value="P:response to cobalt ion"/>
    <property type="evidence" value="ECO:0007669"/>
    <property type="project" value="TreeGrafter"/>
</dbReference>
<keyword evidence="14" id="KW-0732">Signal</keyword>
<evidence type="ECO:0000256" key="2">
    <source>
        <dbReference type="ARBA" id="ARBA00004651"/>
    </source>
</evidence>
<dbReference type="EMBL" id="BMZO01000002">
    <property type="protein sequence ID" value="GHC64383.1"/>
    <property type="molecule type" value="Genomic_DNA"/>
</dbReference>
<gene>
    <name evidence="15" type="ORF">GCM10010136_06300</name>
</gene>
<accession>A0A8J3GH50</accession>
<comment type="caution">
    <text evidence="15">The sequence shown here is derived from an EMBL/GenBank/DDBJ whole genome shotgun (WGS) entry which is preliminary data.</text>
</comment>
<comment type="subcellular location">
    <subcellularLocation>
        <location evidence="2 13">Cell membrane</location>
        <topology evidence="2 13">Multi-pass membrane protein</topology>
    </subcellularLocation>
</comment>
<evidence type="ECO:0000256" key="12">
    <source>
        <dbReference type="ARBA" id="ARBA00023285"/>
    </source>
</evidence>
<keyword evidence="12" id="KW-0170">Cobalt</keyword>
<dbReference type="GO" id="GO:0046583">
    <property type="term" value="F:monoatomic cation efflux transmembrane transporter activity"/>
    <property type="evidence" value="ECO:0007669"/>
    <property type="project" value="TreeGrafter"/>
</dbReference>
<evidence type="ECO:0000256" key="9">
    <source>
        <dbReference type="ARBA" id="ARBA00023065"/>
    </source>
</evidence>
<keyword evidence="11 13" id="KW-0472">Membrane</keyword>
<dbReference type="Proteomes" id="UP000641137">
    <property type="component" value="Unassembled WGS sequence"/>
</dbReference>
<name>A0A8J3GH50_9HYPH</name>
<reference evidence="15" key="2">
    <citation type="submission" date="2020-09" db="EMBL/GenBank/DDBJ databases">
        <authorList>
            <person name="Sun Q."/>
            <person name="Kim S."/>
        </authorList>
    </citation>
    <scope>NUCLEOTIDE SEQUENCE</scope>
    <source>
        <strain evidence="15">KCTC 42097</strain>
    </source>
</reference>
<evidence type="ECO:0000256" key="5">
    <source>
        <dbReference type="ARBA" id="ARBA00022475"/>
    </source>
</evidence>
<feature type="transmembrane region" description="Helical" evidence="13">
    <location>
        <begin position="119"/>
        <end position="144"/>
    </location>
</feature>
<feature type="transmembrane region" description="Helical" evidence="13">
    <location>
        <begin position="338"/>
        <end position="358"/>
    </location>
</feature>
<feature type="transmembrane region" description="Helical" evidence="13">
    <location>
        <begin position="78"/>
        <end position="98"/>
    </location>
</feature>
<dbReference type="InterPro" id="IPR011541">
    <property type="entry name" value="Ni/Co_transpt_high_affinity"/>
</dbReference>
<evidence type="ECO:0000256" key="14">
    <source>
        <dbReference type="SAM" id="SignalP"/>
    </source>
</evidence>
<keyword evidence="16" id="KW-1185">Reference proteome</keyword>
<reference evidence="15" key="1">
    <citation type="journal article" date="2014" name="Int. J. Syst. Evol. Microbiol.">
        <title>Complete genome sequence of Corynebacterium casei LMG S-19264T (=DSM 44701T), isolated from a smear-ripened cheese.</title>
        <authorList>
            <consortium name="US DOE Joint Genome Institute (JGI-PGF)"/>
            <person name="Walter F."/>
            <person name="Albersmeier A."/>
            <person name="Kalinowski J."/>
            <person name="Ruckert C."/>
        </authorList>
    </citation>
    <scope>NUCLEOTIDE SEQUENCE</scope>
    <source>
        <strain evidence="15">KCTC 42097</strain>
    </source>
</reference>
<evidence type="ECO:0000256" key="11">
    <source>
        <dbReference type="ARBA" id="ARBA00023136"/>
    </source>
</evidence>
<keyword evidence="9" id="KW-0406">Ion transport</keyword>
<evidence type="ECO:0000256" key="6">
    <source>
        <dbReference type="ARBA" id="ARBA00022596"/>
    </source>
</evidence>
<feature type="signal peptide" evidence="14">
    <location>
        <begin position="1"/>
        <end position="28"/>
    </location>
</feature>
<evidence type="ECO:0000256" key="4">
    <source>
        <dbReference type="ARBA" id="ARBA00022448"/>
    </source>
</evidence>
<feature type="chain" id="PRO_5035175537" description="Nickel/cobalt efflux system" evidence="14">
    <location>
        <begin position="29"/>
        <end position="360"/>
    </location>
</feature>
<evidence type="ECO:0000313" key="15">
    <source>
        <dbReference type="EMBL" id="GHC64383.1"/>
    </source>
</evidence>
<evidence type="ECO:0000313" key="16">
    <source>
        <dbReference type="Proteomes" id="UP000641137"/>
    </source>
</evidence>
<comment type="function">
    <text evidence="1">Efflux system for nickel and cobalt.</text>
</comment>
<protein>
    <recommendedName>
        <fullName evidence="13">Nickel/cobalt efflux system</fullName>
    </recommendedName>
</protein>
<proteinExistence type="inferred from homology"/>
<evidence type="ECO:0000256" key="1">
    <source>
        <dbReference type="ARBA" id="ARBA00002510"/>
    </source>
</evidence>
<feature type="transmembrane region" description="Helical" evidence="13">
    <location>
        <begin position="260"/>
        <end position="282"/>
    </location>
</feature>
<evidence type="ECO:0000256" key="10">
    <source>
        <dbReference type="ARBA" id="ARBA00023112"/>
    </source>
</evidence>
<dbReference type="RefSeq" id="WP_244636589.1">
    <property type="nucleotide sequence ID" value="NZ_BMZO01000002.1"/>
</dbReference>
<keyword evidence="8 13" id="KW-1133">Transmembrane helix</keyword>
<evidence type="ECO:0000256" key="7">
    <source>
        <dbReference type="ARBA" id="ARBA00022692"/>
    </source>
</evidence>
<evidence type="ECO:0000256" key="13">
    <source>
        <dbReference type="RuleBase" id="RU362101"/>
    </source>
</evidence>
<comment type="similarity">
    <text evidence="13">Belongs to the NiCoT transporter (TC 2.A.52) family.</text>
</comment>
<evidence type="ECO:0000256" key="8">
    <source>
        <dbReference type="ARBA" id="ARBA00022989"/>
    </source>
</evidence>
<sequence>MKTAAIRCFLVLIAVAMMLPAIAHMAHAQSSLGIGSNEATLPSTGWFAPLLNWINTQQQSFYGMLRQTLSAMRQDNSALLPLIGLSFVYGIFHAAGPGHGKAVISSYMLANEIALRRGILLSVISAILQGLTAVLLVGAAFLFLRKLSIGMTQATWAVEVCSYAMVTLFGAWLLYKKITPLVRHWLLTREVRRPAPHSLSAAVAFQPATQLRACANTPRSANSFVCDAPTSEASEICTTCGVAHAIDPARFASEKMDWRAAGSALLAVGLRPCSGALIVLTFSFMNGLWLGGLLSVLAMSLGTAITVAALAMMAVGVKGFALSRASNPHISTAIHHTIEIGGAAFVLIIGLLLLSASLSA</sequence>
<keyword evidence="7 13" id="KW-0812">Transmembrane</keyword>
<feature type="transmembrane region" description="Helical" evidence="13">
    <location>
        <begin position="288"/>
        <end position="317"/>
    </location>
</feature>
<dbReference type="GO" id="GO:0006824">
    <property type="term" value="P:cobalt ion transport"/>
    <property type="evidence" value="ECO:0007669"/>
    <property type="project" value="UniProtKB-KW"/>
</dbReference>
<keyword evidence="10" id="KW-0921">Nickel transport</keyword>
<dbReference type="Pfam" id="PF03824">
    <property type="entry name" value="NicO"/>
    <property type="match status" value="1"/>
</dbReference>
<dbReference type="GO" id="GO:0005886">
    <property type="term" value="C:plasma membrane"/>
    <property type="evidence" value="ECO:0007669"/>
    <property type="project" value="UniProtKB-SubCell"/>
</dbReference>
<keyword evidence="4 13" id="KW-0813">Transport</keyword>
<keyword evidence="5" id="KW-1003">Cell membrane</keyword>
<keyword evidence="3" id="KW-0171">Cobalt transport</keyword>
<dbReference type="PANTHER" id="PTHR40659">
    <property type="entry name" value="NICKEL/COBALT EFFLUX SYSTEM RCNA"/>
    <property type="match status" value="1"/>
</dbReference>
<dbReference type="GO" id="GO:0015099">
    <property type="term" value="F:nickel cation transmembrane transporter activity"/>
    <property type="evidence" value="ECO:0007669"/>
    <property type="project" value="UniProtKB-UniRule"/>
</dbReference>